<dbReference type="Gramene" id="CDY44510">
    <property type="protein sequence ID" value="CDY44510"/>
    <property type="gene ID" value="GSBRNA2T00080278001"/>
</dbReference>
<dbReference type="Proteomes" id="UP000028999">
    <property type="component" value="Unassembled WGS sequence"/>
</dbReference>
<evidence type="ECO:0000313" key="3">
    <source>
        <dbReference type="Proteomes" id="UP000028999"/>
    </source>
</evidence>
<evidence type="ECO:0000256" key="1">
    <source>
        <dbReference type="SAM" id="MobiDB-lite"/>
    </source>
</evidence>
<accession>A0A078I0Y8</accession>
<feature type="compositionally biased region" description="Basic and acidic residues" evidence="1">
    <location>
        <begin position="23"/>
        <end position="33"/>
    </location>
</feature>
<dbReference type="AlphaFoldDB" id="A0A078I0Y8"/>
<name>A0A078I0Y8_BRANA</name>
<dbReference type="EMBL" id="LK032592">
    <property type="protein sequence ID" value="CDY44510.1"/>
    <property type="molecule type" value="Genomic_DNA"/>
</dbReference>
<keyword evidence="3" id="KW-1185">Reference proteome</keyword>
<organism evidence="2 3">
    <name type="scientific">Brassica napus</name>
    <name type="common">Rape</name>
    <dbReference type="NCBI Taxonomy" id="3708"/>
    <lineage>
        <taxon>Eukaryota</taxon>
        <taxon>Viridiplantae</taxon>
        <taxon>Streptophyta</taxon>
        <taxon>Embryophyta</taxon>
        <taxon>Tracheophyta</taxon>
        <taxon>Spermatophyta</taxon>
        <taxon>Magnoliopsida</taxon>
        <taxon>eudicotyledons</taxon>
        <taxon>Gunneridae</taxon>
        <taxon>Pentapetalae</taxon>
        <taxon>rosids</taxon>
        <taxon>malvids</taxon>
        <taxon>Brassicales</taxon>
        <taxon>Brassicaceae</taxon>
        <taxon>Brassiceae</taxon>
        <taxon>Brassica</taxon>
    </lineage>
</organism>
<feature type="region of interest" description="Disordered" evidence="1">
    <location>
        <begin position="1"/>
        <end position="60"/>
    </location>
</feature>
<evidence type="ECO:0000313" key="2">
    <source>
        <dbReference type="EMBL" id="CDY44510.1"/>
    </source>
</evidence>
<protein>
    <submittedName>
        <fullName evidence="2">BnaC01g10390D protein</fullName>
    </submittedName>
</protein>
<gene>
    <name evidence="2" type="primary">BnaC01g10390D</name>
    <name evidence="2" type="ORF">GSBRNA2T00080278001</name>
</gene>
<dbReference type="PaxDb" id="3708-A0A078I0Y8"/>
<sequence>MEAKKQSTQLNQPQQPPQQLAEPEEHIDPDYLHYLRAIGAYDSFQQQSERGKGRGRKSRR</sequence>
<feature type="compositionally biased region" description="Polar residues" evidence="1">
    <location>
        <begin position="1"/>
        <end position="11"/>
    </location>
</feature>
<reference evidence="2 3" key="1">
    <citation type="journal article" date="2014" name="Science">
        <title>Plant genetics. Early allopolyploid evolution in the post-Neolithic Brassica napus oilseed genome.</title>
        <authorList>
            <person name="Chalhoub B."/>
            <person name="Denoeud F."/>
            <person name="Liu S."/>
            <person name="Parkin I.A."/>
            <person name="Tang H."/>
            <person name="Wang X."/>
            <person name="Chiquet J."/>
            <person name="Belcram H."/>
            <person name="Tong C."/>
            <person name="Samans B."/>
            <person name="Correa M."/>
            <person name="Da Silva C."/>
            <person name="Just J."/>
            <person name="Falentin C."/>
            <person name="Koh C.S."/>
            <person name="Le Clainche I."/>
            <person name="Bernard M."/>
            <person name="Bento P."/>
            <person name="Noel B."/>
            <person name="Labadie K."/>
            <person name="Alberti A."/>
            <person name="Charles M."/>
            <person name="Arnaud D."/>
            <person name="Guo H."/>
            <person name="Daviaud C."/>
            <person name="Alamery S."/>
            <person name="Jabbari K."/>
            <person name="Zhao M."/>
            <person name="Edger P.P."/>
            <person name="Chelaifa H."/>
            <person name="Tack D."/>
            <person name="Lassalle G."/>
            <person name="Mestiri I."/>
            <person name="Schnel N."/>
            <person name="Le Paslier M.C."/>
            <person name="Fan G."/>
            <person name="Renault V."/>
            <person name="Bayer P.E."/>
            <person name="Golicz A.A."/>
            <person name="Manoli S."/>
            <person name="Lee T.H."/>
            <person name="Thi V.H."/>
            <person name="Chalabi S."/>
            <person name="Hu Q."/>
            <person name="Fan C."/>
            <person name="Tollenaere R."/>
            <person name="Lu Y."/>
            <person name="Battail C."/>
            <person name="Shen J."/>
            <person name="Sidebottom C.H."/>
            <person name="Wang X."/>
            <person name="Canaguier A."/>
            <person name="Chauveau A."/>
            <person name="Berard A."/>
            <person name="Deniot G."/>
            <person name="Guan M."/>
            <person name="Liu Z."/>
            <person name="Sun F."/>
            <person name="Lim Y.P."/>
            <person name="Lyons E."/>
            <person name="Town C.D."/>
            <person name="Bancroft I."/>
            <person name="Wang X."/>
            <person name="Meng J."/>
            <person name="Ma J."/>
            <person name="Pires J.C."/>
            <person name="King G.J."/>
            <person name="Brunel D."/>
            <person name="Delourme R."/>
            <person name="Renard M."/>
            <person name="Aury J.M."/>
            <person name="Adams K.L."/>
            <person name="Batley J."/>
            <person name="Snowdon R.J."/>
            <person name="Tost J."/>
            <person name="Edwards D."/>
            <person name="Zhou Y."/>
            <person name="Hua W."/>
            <person name="Sharpe A.G."/>
            <person name="Paterson A.H."/>
            <person name="Guan C."/>
            <person name="Wincker P."/>
        </authorList>
    </citation>
    <scope>NUCLEOTIDE SEQUENCE [LARGE SCALE GENOMIC DNA]</scope>
    <source>
        <strain evidence="3">cv. Darmor-bzh</strain>
    </source>
</reference>
<proteinExistence type="predicted"/>